<dbReference type="Proteomes" id="UP000635726">
    <property type="component" value="Unassembled WGS sequence"/>
</dbReference>
<gene>
    <name evidence="1" type="ORF">GCM10008939_26160</name>
</gene>
<evidence type="ECO:0000313" key="2">
    <source>
        <dbReference type="Proteomes" id="UP000635726"/>
    </source>
</evidence>
<proteinExistence type="predicted"/>
<dbReference type="PROSITE" id="PS51257">
    <property type="entry name" value="PROKAR_LIPOPROTEIN"/>
    <property type="match status" value="1"/>
</dbReference>
<dbReference type="AlphaFoldDB" id="A0A917URR0"/>
<accession>A0A917URR0</accession>
<protein>
    <recommendedName>
        <fullName evidence="3">Lipoprotein</fullName>
    </recommendedName>
</protein>
<organism evidence="1 2">
    <name type="scientific">Deinococcus aquiradiocola</name>
    <dbReference type="NCBI Taxonomy" id="393059"/>
    <lineage>
        <taxon>Bacteria</taxon>
        <taxon>Thermotogati</taxon>
        <taxon>Deinococcota</taxon>
        <taxon>Deinococci</taxon>
        <taxon>Deinococcales</taxon>
        <taxon>Deinococcaceae</taxon>
        <taxon>Deinococcus</taxon>
    </lineage>
</organism>
<sequence>MPSALPRLSSLVLGSAVLAGLLSGCGPLAVTDVYDLHFTPGPAGQDVDARTLLTRQVVPADRLVSLREAFERAPEGALILTCWKDTDITNFWGPCSHVTRKYKAGQVMETYNYSRPRAGAYPESVEYRYYAAIVLDAGVRPDMLPRLWEAAHRLDGRFYSLSSEPDALYCSTYQNILQRAVNLPDAVPTHPAWGLAVPADALKVPGVKVLWVGVNDHSPAPYADGPSN</sequence>
<name>A0A917URR0_9DEIO</name>
<reference evidence="1" key="2">
    <citation type="submission" date="2020-09" db="EMBL/GenBank/DDBJ databases">
        <authorList>
            <person name="Sun Q."/>
            <person name="Ohkuma M."/>
        </authorList>
    </citation>
    <scope>NUCLEOTIDE SEQUENCE</scope>
    <source>
        <strain evidence="1">JCM 14371</strain>
    </source>
</reference>
<evidence type="ECO:0000313" key="1">
    <source>
        <dbReference type="EMBL" id="GGJ80961.1"/>
    </source>
</evidence>
<keyword evidence="2" id="KW-1185">Reference proteome</keyword>
<dbReference type="EMBL" id="BMOE01000009">
    <property type="protein sequence ID" value="GGJ80961.1"/>
    <property type="molecule type" value="Genomic_DNA"/>
</dbReference>
<evidence type="ECO:0008006" key="3">
    <source>
        <dbReference type="Google" id="ProtNLM"/>
    </source>
</evidence>
<comment type="caution">
    <text evidence="1">The sequence shown here is derived from an EMBL/GenBank/DDBJ whole genome shotgun (WGS) entry which is preliminary data.</text>
</comment>
<dbReference type="RefSeq" id="WP_188963734.1">
    <property type="nucleotide sequence ID" value="NZ_BMOE01000009.1"/>
</dbReference>
<reference evidence="1" key="1">
    <citation type="journal article" date="2014" name="Int. J. Syst. Evol. Microbiol.">
        <title>Complete genome sequence of Corynebacterium casei LMG S-19264T (=DSM 44701T), isolated from a smear-ripened cheese.</title>
        <authorList>
            <consortium name="US DOE Joint Genome Institute (JGI-PGF)"/>
            <person name="Walter F."/>
            <person name="Albersmeier A."/>
            <person name="Kalinowski J."/>
            <person name="Ruckert C."/>
        </authorList>
    </citation>
    <scope>NUCLEOTIDE SEQUENCE</scope>
    <source>
        <strain evidence="1">JCM 14371</strain>
    </source>
</reference>